<dbReference type="EMBL" id="SGUG01000044">
    <property type="protein sequence ID" value="MDG0864901.1"/>
    <property type="molecule type" value="Genomic_DNA"/>
</dbReference>
<gene>
    <name evidence="1" type="ORF">EXJ73_20795</name>
</gene>
<dbReference type="Proteomes" id="UP001152766">
    <property type="component" value="Unassembled WGS sequence"/>
</dbReference>
<reference evidence="1" key="1">
    <citation type="submission" date="2019-02" db="EMBL/GenBank/DDBJ databases">
        <title>Draft genome of the type strain Pelomonas aquatica CCUG 52575T.</title>
        <authorList>
            <person name="Gomila M."/>
            <person name="Lalucat J."/>
        </authorList>
    </citation>
    <scope>NUCLEOTIDE SEQUENCE</scope>
    <source>
        <strain evidence="1">CCUG 52575</strain>
    </source>
</reference>
<organism evidence="1 2">
    <name type="scientific">Pelomonas aquatica</name>
    <dbReference type="NCBI Taxonomy" id="431058"/>
    <lineage>
        <taxon>Bacteria</taxon>
        <taxon>Pseudomonadati</taxon>
        <taxon>Pseudomonadota</taxon>
        <taxon>Betaproteobacteria</taxon>
        <taxon>Burkholderiales</taxon>
        <taxon>Sphaerotilaceae</taxon>
        <taxon>Roseateles</taxon>
    </lineage>
</organism>
<protein>
    <submittedName>
        <fullName evidence="1">Uncharacterized protein</fullName>
    </submittedName>
</protein>
<proteinExistence type="predicted"/>
<evidence type="ECO:0000313" key="1">
    <source>
        <dbReference type="EMBL" id="MDG0864901.1"/>
    </source>
</evidence>
<evidence type="ECO:0000313" key="2">
    <source>
        <dbReference type="Proteomes" id="UP001152766"/>
    </source>
</evidence>
<accession>A0A9X4LIV4</accession>
<keyword evidence="2" id="KW-1185">Reference proteome</keyword>
<comment type="caution">
    <text evidence="1">The sequence shown here is derived from an EMBL/GenBank/DDBJ whole genome shotgun (WGS) entry which is preliminary data.</text>
</comment>
<sequence length="446" mass="49799">MLRLSARLLDLHDAQREPGNSPVYTQEERAGRGDGRYLDLACIVLDVLRGLAHESGNEFIGFDALLISVREVEPQVDSEDLRYVLNVLARPTELWAIDRSDGRADLVSDKQTHLVERTHYADDYRLTSIGRDAISVSSNISDFAYAEGDALKLLRAIESGDFDVVPSFSDGLLDTIRFASVELRQEIERGQVDKDSEVFKVKMPRFRDVIEKTSELLRQAEARLKSWRATDSDELDDTLAVDVYDLEHQVLRVYQALESFGRDLAELTKIAAKRRTSAVSATDFLEVALNLVKRPPSDRQLESLFRRFGPLRLDGIFPSPADVRGRVRVSLTKAEMAPRFETAVGAVEVADTRLRFLGEYGDVIRARLASGPLPLSEALERGWCVLDGTLELAELLGVYVAPWALTEGEPIELRIPREVATRSDGVVGELIYSDLELARVERGASA</sequence>
<dbReference type="AlphaFoldDB" id="A0A9X4LIV4"/>
<name>A0A9X4LIV4_9BURK</name>
<dbReference type="RefSeq" id="WP_268149090.1">
    <property type="nucleotide sequence ID" value="NZ_JAPPUW010000006.1"/>
</dbReference>